<feature type="binding site" evidence="1">
    <location>
        <position position="300"/>
    </location>
    <ligand>
        <name>Zn(2+)</name>
        <dbReference type="ChEBI" id="CHEBI:29105"/>
    </ligand>
</feature>
<dbReference type="GO" id="GO:0005975">
    <property type="term" value="P:carbohydrate metabolic process"/>
    <property type="evidence" value="ECO:0007669"/>
    <property type="project" value="InterPro"/>
</dbReference>
<keyword evidence="3" id="KW-1185">Reference proteome</keyword>
<evidence type="ECO:0000313" key="3">
    <source>
        <dbReference type="Proteomes" id="UP001166286"/>
    </source>
</evidence>
<keyword evidence="1" id="KW-0862">Zinc</keyword>
<dbReference type="Gene3D" id="1.50.10.10">
    <property type="match status" value="1"/>
</dbReference>
<dbReference type="Proteomes" id="UP001166286">
    <property type="component" value="Unassembled WGS sequence"/>
</dbReference>
<keyword evidence="1" id="KW-0479">Metal-binding</keyword>
<comment type="caution">
    <text evidence="2">The sequence shown here is derived from an EMBL/GenBank/DDBJ whole genome shotgun (WGS) entry which is preliminary data.</text>
</comment>
<feature type="binding site" evidence="1">
    <location>
        <position position="301"/>
    </location>
    <ligand>
        <name>Zn(2+)</name>
        <dbReference type="ChEBI" id="CHEBI:29105"/>
    </ligand>
</feature>
<protein>
    <recommendedName>
        <fullName evidence="4">LanC-like protein</fullName>
    </recommendedName>
</protein>
<dbReference type="PRINTS" id="PR01950">
    <property type="entry name" value="LANCSUPER"/>
</dbReference>
<reference evidence="2" key="1">
    <citation type="submission" date="2023-03" db="EMBL/GenBank/DDBJ databases">
        <title>Complete genome of Cladonia borealis.</title>
        <authorList>
            <person name="Park H."/>
        </authorList>
    </citation>
    <scope>NUCLEOTIDE SEQUENCE</scope>
    <source>
        <strain evidence="2">ANT050790</strain>
    </source>
</reference>
<dbReference type="EMBL" id="JAFEKC020000024">
    <property type="protein sequence ID" value="KAK0507375.1"/>
    <property type="molecule type" value="Genomic_DNA"/>
</dbReference>
<name>A0AA39V633_9LECA</name>
<dbReference type="Pfam" id="PF05147">
    <property type="entry name" value="LANC_like"/>
    <property type="match status" value="1"/>
</dbReference>
<gene>
    <name evidence="2" type="ORF">JMJ35_010413</name>
</gene>
<organism evidence="2 3">
    <name type="scientific">Cladonia borealis</name>
    <dbReference type="NCBI Taxonomy" id="184061"/>
    <lineage>
        <taxon>Eukaryota</taxon>
        <taxon>Fungi</taxon>
        <taxon>Dikarya</taxon>
        <taxon>Ascomycota</taxon>
        <taxon>Pezizomycotina</taxon>
        <taxon>Lecanoromycetes</taxon>
        <taxon>OSLEUM clade</taxon>
        <taxon>Lecanoromycetidae</taxon>
        <taxon>Lecanorales</taxon>
        <taxon>Lecanorineae</taxon>
        <taxon>Cladoniaceae</taxon>
        <taxon>Cladonia</taxon>
    </lineage>
</organism>
<dbReference type="GO" id="GO:0046872">
    <property type="term" value="F:metal ion binding"/>
    <property type="evidence" value="ECO:0007669"/>
    <property type="project" value="UniProtKB-KW"/>
</dbReference>
<dbReference type="InterPro" id="IPR012341">
    <property type="entry name" value="6hp_glycosidase-like_sf"/>
</dbReference>
<sequence length="372" mass="41625">MARYINYKNFETPPRADSSQELVASLTKIVTGCPPRNNYSRHDLHGLYSGPTSIAYLFLALSKSSPKLIIAHRNPAYWCRKYLYDSHHEVPVTPSRCGVANETLARLAVGAVVEQSEILVDLFLRFIPAVLAEDGDKASNEWLYGRAGTLYLLRLIRTYTPINPNVDEAITAIIEKILLEGPPWLWHGKEYLGAVHGSIGIITQMLLSEPKRTMQLKWLVEKLIAAQNPVTENWASSNESGRDHLVQFCHGAPGFVISLLAVRQHFAQDSQLLEDIDKAIDLGRNCIYQEGLLAKEPCLCHGATGNTVALDGKRQEHLMRWCQRDVVEKGLNNGVFRKSDDEWGLLCGEAGRSWGWMLAERLGKGMIGYSDI</sequence>
<dbReference type="SUPFAM" id="SSF158745">
    <property type="entry name" value="LanC-like"/>
    <property type="match status" value="1"/>
</dbReference>
<dbReference type="GO" id="GO:0031179">
    <property type="term" value="P:peptide modification"/>
    <property type="evidence" value="ECO:0007669"/>
    <property type="project" value="InterPro"/>
</dbReference>
<dbReference type="PANTHER" id="PTHR12736:SF7">
    <property type="entry name" value="LANC-LIKE PROTEIN 3"/>
    <property type="match status" value="1"/>
</dbReference>
<evidence type="ECO:0008006" key="4">
    <source>
        <dbReference type="Google" id="ProtNLM"/>
    </source>
</evidence>
<accession>A0AA39V633</accession>
<evidence type="ECO:0000313" key="2">
    <source>
        <dbReference type="EMBL" id="KAK0507375.1"/>
    </source>
</evidence>
<dbReference type="SMART" id="SM01260">
    <property type="entry name" value="LANC_like"/>
    <property type="match status" value="1"/>
</dbReference>
<proteinExistence type="predicted"/>
<dbReference type="PANTHER" id="PTHR12736">
    <property type="entry name" value="LANC-LIKE PROTEIN"/>
    <property type="match status" value="1"/>
</dbReference>
<dbReference type="InterPro" id="IPR007822">
    <property type="entry name" value="LANC-like"/>
</dbReference>
<feature type="binding site" evidence="1">
    <location>
        <position position="249"/>
    </location>
    <ligand>
        <name>Zn(2+)</name>
        <dbReference type="ChEBI" id="CHEBI:29105"/>
    </ligand>
</feature>
<dbReference type="GO" id="GO:0005886">
    <property type="term" value="C:plasma membrane"/>
    <property type="evidence" value="ECO:0007669"/>
    <property type="project" value="TreeGrafter"/>
</dbReference>
<dbReference type="CDD" id="cd04794">
    <property type="entry name" value="euk_LANCL"/>
    <property type="match status" value="1"/>
</dbReference>
<evidence type="ECO:0000256" key="1">
    <source>
        <dbReference type="PIRSR" id="PIRSR607822-1"/>
    </source>
</evidence>
<dbReference type="AlphaFoldDB" id="A0AA39V633"/>